<name>G2YSH8_BOTF4</name>
<evidence type="ECO:0000313" key="1">
    <source>
        <dbReference type="EMBL" id="CCD54576.1"/>
    </source>
</evidence>
<dbReference type="Proteomes" id="UP000008177">
    <property type="component" value="Unplaced contigs"/>
</dbReference>
<accession>G2YSH8</accession>
<dbReference type="HOGENOM" id="CLU_2757519_0_0_1"/>
<sequence>MYGQVLYSLSSILTGEDAPSSSPFYAARFRWPLKVKLAYFLTISTLQESIDDTPQVLILAPKSEILNPKS</sequence>
<proteinExistence type="predicted"/>
<evidence type="ECO:0000313" key="2">
    <source>
        <dbReference type="Proteomes" id="UP000008177"/>
    </source>
</evidence>
<organism evidence="1 2">
    <name type="scientific">Botryotinia fuckeliana (strain T4)</name>
    <name type="common">Noble rot fungus</name>
    <name type="synonym">Botrytis cinerea</name>
    <dbReference type="NCBI Taxonomy" id="999810"/>
    <lineage>
        <taxon>Eukaryota</taxon>
        <taxon>Fungi</taxon>
        <taxon>Dikarya</taxon>
        <taxon>Ascomycota</taxon>
        <taxon>Pezizomycotina</taxon>
        <taxon>Leotiomycetes</taxon>
        <taxon>Helotiales</taxon>
        <taxon>Sclerotiniaceae</taxon>
        <taxon>Botrytis</taxon>
    </lineage>
</organism>
<dbReference type="InParanoid" id="G2YSH8"/>
<reference evidence="2" key="1">
    <citation type="journal article" date="2011" name="PLoS Genet.">
        <title>Genomic analysis of the necrotrophic fungal pathogens Sclerotinia sclerotiorum and Botrytis cinerea.</title>
        <authorList>
            <person name="Amselem J."/>
            <person name="Cuomo C.A."/>
            <person name="van Kan J.A."/>
            <person name="Viaud M."/>
            <person name="Benito E.P."/>
            <person name="Couloux A."/>
            <person name="Coutinho P.M."/>
            <person name="de Vries R.P."/>
            <person name="Dyer P.S."/>
            <person name="Fillinger S."/>
            <person name="Fournier E."/>
            <person name="Gout L."/>
            <person name="Hahn M."/>
            <person name="Kohn L."/>
            <person name="Lapalu N."/>
            <person name="Plummer K.M."/>
            <person name="Pradier J.M."/>
            <person name="Quevillon E."/>
            <person name="Sharon A."/>
            <person name="Simon A."/>
            <person name="ten Have A."/>
            <person name="Tudzynski B."/>
            <person name="Tudzynski P."/>
            <person name="Wincker P."/>
            <person name="Andrew M."/>
            <person name="Anthouard V."/>
            <person name="Beever R.E."/>
            <person name="Beffa R."/>
            <person name="Benoit I."/>
            <person name="Bouzid O."/>
            <person name="Brault B."/>
            <person name="Chen Z."/>
            <person name="Choquer M."/>
            <person name="Collemare J."/>
            <person name="Cotton P."/>
            <person name="Danchin E.G."/>
            <person name="Da Silva C."/>
            <person name="Gautier A."/>
            <person name="Giraud C."/>
            <person name="Giraud T."/>
            <person name="Gonzalez C."/>
            <person name="Grossetete S."/>
            <person name="Guldener U."/>
            <person name="Henrissat B."/>
            <person name="Howlett B.J."/>
            <person name="Kodira C."/>
            <person name="Kretschmer M."/>
            <person name="Lappartient A."/>
            <person name="Leroch M."/>
            <person name="Levis C."/>
            <person name="Mauceli E."/>
            <person name="Neuveglise C."/>
            <person name="Oeser B."/>
            <person name="Pearson M."/>
            <person name="Poulain J."/>
            <person name="Poussereau N."/>
            <person name="Quesneville H."/>
            <person name="Rascle C."/>
            <person name="Schumacher J."/>
            <person name="Segurens B."/>
            <person name="Sexton A."/>
            <person name="Silva E."/>
            <person name="Sirven C."/>
            <person name="Soanes D.M."/>
            <person name="Talbot N.J."/>
            <person name="Templeton M."/>
            <person name="Yandava C."/>
            <person name="Yarden O."/>
            <person name="Zeng Q."/>
            <person name="Rollins J.A."/>
            <person name="Lebrun M.H."/>
            <person name="Dickman M."/>
        </authorList>
    </citation>
    <scope>NUCLEOTIDE SEQUENCE [LARGE SCALE GENOMIC DNA]</scope>
    <source>
        <strain evidence="2">T4</strain>
    </source>
</reference>
<gene>
    <name evidence="1" type="ORF">BofuT4_uP126240.1</name>
</gene>
<protein>
    <submittedName>
        <fullName evidence="1">Uncharacterized protein</fullName>
    </submittedName>
</protein>
<dbReference type="EMBL" id="FQ790351">
    <property type="protein sequence ID" value="CCD54576.1"/>
    <property type="molecule type" value="Genomic_DNA"/>
</dbReference>
<dbReference type="AlphaFoldDB" id="G2YSH8"/>